<protein>
    <submittedName>
        <fullName evidence="10">Polypeptide-transport-associated domain protein ShlB-type</fullName>
    </submittedName>
</protein>
<evidence type="ECO:0000313" key="11">
    <source>
        <dbReference type="Proteomes" id="UP000000739"/>
    </source>
</evidence>
<keyword evidence="5" id="KW-0812">Transmembrane</keyword>
<dbReference type="eggNOG" id="COG2831">
    <property type="taxonomic scope" value="Bacteria"/>
</dbReference>
<dbReference type="Pfam" id="PF08479">
    <property type="entry name" value="POTRA_2"/>
    <property type="match status" value="1"/>
</dbReference>
<dbReference type="InterPro" id="IPR013686">
    <property type="entry name" value="Polypept-transport_assoc_ShlB"/>
</dbReference>
<evidence type="ECO:0000256" key="8">
    <source>
        <dbReference type="ARBA" id="ARBA00023237"/>
    </source>
</evidence>
<keyword evidence="4" id="KW-1134">Transmembrane beta strand</keyword>
<feature type="domain" description="POTRA" evidence="9">
    <location>
        <begin position="80"/>
        <end position="155"/>
    </location>
</feature>
<sequence>MRKTVKHTIILGQVILWLAMAAVTWAGQEPEESVVPDSGMPGAVERSLKEREIPAHSRLPEISVQDEQSAVFKGGEGVTFRLSKIRFEGQRVFADQDLQEVVAPYVGQTMEVSALKEVTDEVTRFYKENGYFLSRAYVPPQCIKEGEVLIKVREGRLGEIIIRGNKRYSRELLRNTLKVIRGEGAVRTADVERGLLLLTDIPGLNVKATFKPGERPGTSDIVLDVTEDRMFSIGADFNNYGSEYVSGERYGVNAQARNLMGFGDLLSVRGVTGNEGLDGLFYGRAEYSMALGSKGLRAGIHYEHLKYELGEELTILNFAGHVRQGGVFLSYPIIRSRYLNWNVQGGLTGKNVKNEIDDQMTGKDKLRYGHLGTSVQWLDTWGGSNFVSLTGYQNFPSVLGGMPEGYQNTVRFDTETVYSKLEVDAQRIQQIPFGGLVLMLYGHGQYSADRVPSSEQIFLGGAGSVRGYDQAEFSGDTGYYVTTELRIPIPGTRNLHWFGSRKTVWETLQIAGFMDYGYASINDPYPSEMSEDNTDMCGAGAGLRFTYSPYVRFKLDWAKSIGGDTPKDRDVEDDGVWYVQVALQY</sequence>
<evidence type="ECO:0000313" key="10">
    <source>
        <dbReference type="EMBL" id="ACL02080.1"/>
    </source>
</evidence>
<dbReference type="GO" id="GO:0098046">
    <property type="term" value="C:type V protein secretion system complex"/>
    <property type="evidence" value="ECO:0007669"/>
    <property type="project" value="TreeGrafter"/>
</dbReference>
<proteinExistence type="inferred from homology"/>
<reference evidence="10 11" key="1">
    <citation type="journal article" date="2012" name="Environ. Microbiol.">
        <title>The genome sequence of Desulfatibacillum alkenivorans AK-01: a blueprint for anaerobic alkane oxidation.</title>
        <authorList>
            <person name="Callaghan A.V."/>
            <person name="Morris B.E."/>
            <person name="Pereira I.A."/>
            <person name="McInerney M.J."/>
            <person name="Austin R.N."/>
            <person name="Groves J.T."/>
            <person name="Kukor J.J."/>
            <person name="Suflita J.M."/>
            <person name="Young L.Y."/>
            <person name="Zylstra G.J."/>
            <person name="Wawrik B."/>
        </authorList>
    </citation>
    <scope>NUCLEOTIDE SEQUENCE [LARGE SCALE GENOMIC DNA]</scope>
    <source>
        <strain evidence="10 11">AK-01</strain>
    </source>
</reference>
<comment type="subcellular location">
    <subcellularLocation>
        <location evidence="1">Cell outer membrane</location>
    </subcellularLocation>
</comment>
<dbReference type="RefSeq" id="WP_012609520.1">
    <property type="nucleotide sequence ID" value="NC_011768.1"/>
</dbReference>
<keyword evidence="8" id="KW-0998">Cell outer membrane</keyword>
<dbReference type="Gene3D" id="3.10.20.310">
    <property type="entry name" value="membrane protein fhac"/>
    <property type="match status" value="1"/>
</dbReference>
<keyword evidence="3" id="KW-0813">Transport</keyword>
<evidence type="ECO:0000256" key="1">
    <source>
        <dbReference type="ARBA" id="ARBA00004442"/>
    </source>
</evidence>
<dbReference type="InterPro" id="IPR051544">
    <property type="entry name" value="TPS_OM_transporter"/>
</dbReference>
<dbReference type="Pfam" id="PF03865">
    <property type="entry name" value="ShlB"/>
    <property type="match status" value="1"/>
</dbReference>
<dbReference type="GO" id="GO:0009279">
    <property type="term" value="C:cell outer membrane"/>
    <property type="evidence" value="ECO:0007669"/>
    <property type="project" value="UniProtKB-SubCell"/>
</dbReference>
<evidence type="ECO:0000256" key="7">
    <source>
        <dbReference type="ARBA" id="ARBA00023136"/>
    </source>
</evidence>
<dbReference type="HOGENOM" id="CLU_021521_2_2_7"/>
<dbReference type="PROSITE" id="PS51779">
    <property type="entry name" value="POTRA"/>
    <property type="match status" value="1"/>
</dbReference>
<organism evidence="10 11">
    <name type="scientific">Desulfatibacillum aliphaticivorans</name>
    <dbReference type="NCBI Taxonomy" id="218208"/>
    <lineage>
        <taxon>Bacteria</taxon>
        <taxon>Pseudomonadati</taxon>
        <taxon>Thermodesulfobacteriota</taxon>
        <taxon>Desulfobacteria</taxon>
        <taxon>Desulfobacterales</taxon>
        <taxon>Desulfatibacillaceae</taxon>
        <taxon>Desulfatibacillum</taxon>
    </lineage>
</organism>
<keyword evidence="7" id="KW-0472">Membrane</keyword>
<dbReference type="GO" id="GO:0008320">
    <property type="term" value="F:protein transmembrane transporter activity"/>
    <property type="evidence" value="ECO:0007669"/>
    <property type="project" value="TreeGrafter"/>
</dbReference>
<comment type="similarity">
    <text evidence="2">Belongs to the TPS (TC 1.B.20) family.</text>
</comment>
<dbReference type="AlphaFoldDB" id="B8FGZ2"/>
<dbReference type="PANTHER" id="PTHR34597">
    <property type="entry name" value="SLR1661 PROTEIN"/>
    <property type="match status" value="1"/>
</dbReference>
<dbReference type="EMBL" id="CP001322">
    <property type="protein sequence ID" value="ACL02080.1"/>
    <property type="molecule type" value="Genomic_DNA"/>
</dbReference>
<evidence type="ECO:0000256" key="4">
    <source>
        <dbReference type="ARBA" id="ARBA00022452"/>
    </source>
</evidence>
<dbReference type="PANTHER" id="PTHR34597:SF1">
    <property type="entry name" value="HEME_HEMOPEXIN TRANSPORTER PROTEIN HUXB"/>
    <property type="match status" value="1"/>
</dbReference>
<evidence type="ECO:0000256" key="6">
    <source>
        <dbReference type="ARBA" id="ARBA00022927"/>
    </source>
</evidence>
<dbReference type="Proteomes" id="UP000000739">
    <property type="component" value="Chromosome"/>
</dbReference>
<keyword evidence="11" id="KW-1185">Reference proteome</keyword>
<evidence type="ECO:0000259" key="9">
    <source>
        <dbReference type="PROSITE" id="PS51779"/>
    </source>
</evidence>
<evidence type="ECO:0000256" key="5">
    <source>
        <dbReference type="ARBA" id="ARBA00022692"/>
    </source>
</evidence>
<dbReference type="Gene3D" id="2.40.160.50">
    <property type="entry name" value="membrane protein fhac: a member of the omp85/tpsb transporter family"/>
    <property type="match status" value="1"/>
</dbReference>
<dbReference type="GO" id="GO:0046819">
    <property type="term" value="P:protein secretion by the type V secretion system"/>
    <property type="evidence" value="ECO:0007669"/>
    <property type="project" value="TreeGrafter"/>
</dbReference>
<dbReference type="KEGG" id="dal:Dalk_0371"/>
<name>B8FGZ2_DESAL</name>
<dbReference type="InterPro" id="IPR034746">
    <property type="entry name" value="POTRA"/>
</dbReference>
<accession>B8FGZ2</accession>
<evidence type="ECO:0000256" key="2">
    <source>
        <dbReference type="ARBA" id="ARBA00009055"/>
    </source>
</evidence>
<keyword evidence="6" id="KW-0653">Protein transport</keyword>
<gene>
    <name evidence="10" type="ordered locus">Dalk_0371</name>
</gene>
<evidence type="ECO:0000256" key="3">
    <source>
        <dbReference type="ARBA" id="ARBA00022448"/>
    </source>
</evidence>
<dbReference type="InterPro" id="IPR005565">
    <property type="entry name" value="Hemolysn_activator_HlyB_C"/>
</dbReference>